<accession>A0ABV5ZFK5</accession>
<evidence type="ECO:0000313" key="2">
    <source>
        <dbReference type="EMBL" id="MFB9888077.1"/>
    </source>
</evidence>
<dbReference type="Proteomes" id="UP001589628">
    <property type="component" value="Unassembled WGS sequence"/>
</dbReference>
<proteinExistence type="predicted"/>
<sequence>MMRPWLAPLTLSAAALLLAGCQSIGNNPQLDLKSATPAAATYPYTTQQKMQTAHHWELLASDMATRLVDALPDKSLSLYVSAPGQTTFNQAFQRLLTEQLLRQGALVALEPAAGVAEVKYDVLLIKHQGIDRPRPAPGNLTALGAGLVVARNAIKNGWTHGYAALPLAGLAADWAVGRSTSAEDREVLITTSMNYGNRLLMSDSNLYYINAGGEDHYTAQALNPGKLIQVVDK</sequence>
<dbReference type="PROSITE" id="PS51257">
    <property type="entry name" value="PROKAR_LIPOPROTEIN"/>
    <property type="match status" value="1"/>
</dbReference>
<dbReference type="EMBL" id="JBHLZN010000008">
    <property type="protein sequence ID" value="MFB9888077.1"/>
    <property type="molecule type" value="Genomic_DNA"/>
</dbReference>
<keyword evidence="3" id="KW-1185">Reference proteome</keyword>
<feature type="chain" id="PRO_5046319373" evidence="1">
    <location>
        <begin position="20"/>
        <end position="233"/>
    </location>
</feature>
<reference evidence="2 3" key="1">
    <citation type="submission" date="2024-09" db="EMBL/GenBank/DDBJ databases">
        <authorList>
            <person name="Sun Q."/>
            <person name="Mori K."/>
        </authorList>
    </citation>
    <scope>NUCLEOTIDE SEQUENCE [LARGE SCALE GENOMIC DNA]</scope>
    <source>
        <strain evidence="2 3">ATCC 51285</strain>
    </source>
</reference>
<evidence type="ECO:0000256" key="1">
    <source>
        <dbReference type="SAM" id="SignalP"/>
    </source>
</evidence>
<feature type="signal peptide" evidence="1">
    <location>
        <begin position="1"/>
        <end position="19"/>
    </location>
</feature>
<comment type="caution">
    <text evidence="2">The sequence shown here is derived from an EMBL/GenBank/DDBJ whole genome shotgun (WGS) entry which is preliminary data.</text>
</comment>
<protein>
    <submittedName>
        <fullName evidence="2">Uncharacterized protein</fullName>
    </submittedName>
</protein>
<gene>
    <name evidence="2" type="ORF">ACFFLH_16805</name>
</gene>
<evidence type="ECO:0000313" key="3">
    <source>
        <dbReference type="Proteomes" id="UP001589628"/>
    </source>
</evidence>
<keyword evidence="1" id="KW-0732">Signal</keyword>
<name>A0ABV5ZFK5_9GAMM</name>
<organism evidence="2 3">
    <name type="scientific">Balneatrix alpica</name>
    <dbReference type="NCBI Taxonomy" id="75684"/>
    <lineage>
        <taxon>Bacteria</taxon>
        <taxon>Pseudomonadati</taxon>
        <taxon>Pseudomonadota</taxon>
        <taxon>Gammaproteobacteria</taxon>
        <taxon>Oceanospirillales</taxon>
        <taxon>Balneatrichaceae</taxon>
        <taxon>Balneatrix</taxon>
    </lineage>
</organism>
<dbReference type="RefSeq" id="WP_051527402.1">
    <property type="nucleotide sequence ID" value="NZ_JBHLZN010000008.1"/>
</dbReference>